<reference evidence="2" key="1">
    <citation type="submission" date="2020-02" db="EMBL/GenBank/DDBJ databases">
        <authorList>
            <person name="Meier V. D."/>
        </authorList>
    </citation>
    <scope>NUCLEOTIDE SEQUENCE</scope>
    <source>
        <strain evidence="2">AVDCRST_MAG13</strain>
    </source>
</reference>
<proteinExistence type="predicted"/>
<dbReference type="AlphaFoldDB" id="A0A6J4SSG6"/>
<feature type="compositionally biased region" description="Low complexity" evidence="1">
    <location>
        <begin position="224"/>
        <end position="245"/>
    </location>
</feature>
<organism evidence="2">
    <name type="scientific">uncultured Solirubrobacteraceae bacterium</name>
    <dbReference type="NCBI Taxonomy" id="1162706"/>
    <lineage>
        <taxon>Bacteria</taxon>
        <taxon>Bacillati</taxon>
        <taxon>Actinomycetota</taxon>
        <taxon>Thermoleophilia</taxon>
        <taxon>Solirubrobacterales</taxon>
        <taxon>Solirubrobacteraceae</taxon>
        <taxon>environmental samples</taxon>
    </lineage>
</organism>
<feature type="compositionally biased region" description="Basic residues" evidence="1">
    <location>
        <begin position="130"/>
        <end position="144"/>
    </location>
</feature>
<dbReference type="EMBL" id="CADCVO010000387">
    <property type="protein sequence ID" value="CAA9504054.1"/>
    <property type="molecule type" value="Genomic_DNA"/>
</dbReference>
<feature type="region of interest" description="Disordered" evidence="1">
    <location>
        <begin position="1"/>
        <end position="63"/>
    </location>
</feature>
<evidence type="ECO:0000256" key="1">
    <source>
        <dbReference type="SAM" id="MobiDB-lite"/>
    </source>
</evidence>
<evidence type="ECO:0000313" key="2">
    <source>
        <dbReference type="EMBL" id="CAA9504054.1"/>
    </source>
</evidence>
<protein>
    <submittedName>
        <fullName evidence="2">Pca regulon regulatory protein PcaR</fullName>
    </submittedName>
</protein>
<sequence>ASRGRTADPVGAGSGARPRRPAGLLAGASRADPERGRADGGHHPRDGAADPPHARAPGPRALGWQALHAHPAGALPGLGLPRVARPLGGGPSAHAGARRADGRVVLGGHARPAGHRLRGAGPDPADHVDHARRRHPAARPRHLHGPGPAREPACRRAGRLPGVHAARAPHGAHDRRPRPPRGGPGPGPRRRLGARRPGARARAAVRRRPAAGRRRGRVRRAEPLGRGLPRLHGGAPRAAPAAAARDGGRDLDGRGALGAAGTGHPGARVL</sequence>
<feature type="non-terminal residue" evidence="2">
    <location>
        <position position="1"/>
    </location>
</feature>
<feature type="non-terminal residue" evidence="2">
    <location>
        <position position="270"/>
    </location>
</feature>
<name>A0A6J4SSG6_9ACTN</name>
<feature type="compositionally biased region" description="Basic and acidic residues" evidence="1">
    <location>
        <begin position="31"/>
        <end position="48"/>
    </location>
</feature>
<feature type="compositionally biased region" description="Basic residues" evidence="1">
    <location>
        <begin position="188"/>
        <end position="218"/>
    </location>
</feature>
<feature type="region of interest" description="Disordered" evidence="1">
    <location>
        <begin position="112"/>
        <end position="270"/>
    </location>
</feature>
<feature type="region of interest" description="Disordered" evidence="1">
    <location>
        <begin position="77"/>
        <end position="100"/>
    </location>
</feature>
<gene>
    <name evidence="2" type="ORF">AVDCRST_MAG13-2440</name>
</gene>
<feature type="compositionally biased region" description="Gly residues" evidence="1">
    <location>
        <begin position="255"/>
        <end position="264"/>
    </location>
</feature>
<accession>A0A6J4SSG6</accession>